<feature type="region of interest" description="Disordered" evidence="2">
    <location>
        <begin position="403"/>
        <end position="432"/>
    </location>
</feature>
<dbReference type="GO" id="GO:0003796">
    <property type="term" value="F:lysozyme activity"/>
    <property type="evidence" value="ECO:0007669"/>
    <property type="project" value="InterPro"/>
</dbReference>
<accession>A0A6J7BDN2</accession>
<dbReference type="Gene3D" id="3.20.20.80">
    <property type="entry name" value="Glycosidases"/>
    <property type="match status" value="1"/>
</dbReference>
<evidence type="ECO:0000313" key="3">
    <source>
        <dbReference type="EMBL" id="CAB4843225.1"/>
    </source>
</evidence>
<dbReference type="GO" id="GO:0016998">
    <property type="term" value="P:cell wall macromolecule catabolic process"/>
    <property type="evidence" value="ECO:0007669"/>
    <property type="project" value="InterPro"/>
</dbReference>
<protein>
    <submittedName>
        <fullName evidence="3">Unannotated protein</fullName>
    </submittedName>
</protein>
<organism evidence="3">
    <name type="scientific">freshwater metagenome</name>
    <dbReference type="NCBI Taxonomy" id="449393"/>
    <lineage>
        <taxon>unclassified sequences</taxon>
        <taxon>metagenomes</taxon>
        <taxon>ecological metagenomes</taxon>
    </lineage>
</organism>
<evidence type="ECO:0000256" key="2">
    <source>
        <dbReference type="SAM" id="MobiDB-lite"/>
    </source>
</evidence>
<dbReference type="GO" id="GO:0016052">
    <property type="term" value="P:carbohydrate catabolic process"/>
    <property type="evidence" value="ECO:0007669"/>
    <property type="project" value="TreeGrafter"/>
</dbReference>
<dbReference type="PANTHER" id="PTHR34135">
    <property type="entry name" value="LYSOZYME"/>
    <property type="match status" value="1"/>
</dbReference>
<sequence length="432" mass="46805">MRRIFSVSTAFLLFIFSVQWAPISHATDLPLAGPGGKIAGVDISRWQHPNDKAINFQKMHDAGVSFVMIKASDTRDDADLLALKYLSGDRSAAQAAGIYTGFYHYAILPNVTTPAAIARDARVQALKVTWRIGSIGGFNNNDLPIALDLENNCTQLSSTKVCKKYATRSAATLWSKTFLKALKDKTGRTPLIYSSPHFLETALLRDKELATYPLWIAQYAIDPAKVDAKPNVKPGGCFVHSWTTSQCSANWTMWQYSSCGIAPKYGVPGSRLDLNVFAGPSEKFQSLLTGTWIPDEADQMPQGETSTITLTSVVATKTNKNAVITVDVKRPDSSPVVTGSVRFYFNSSNGTVPQVTQTVQRETSGSWKLTIAGIPAGTWIGNVGFKDASGTHADVKTPLVLTIEQGPTPPPAPTKKPVIKPAKDGCKNQIKN</sequence>
<name>A0A6J7BDN2_9ZZZZ</name>
<dbReference type="GO" id="GO:0009253">
    <property type="term" value="P:peptidoglycan catabolic process"/>
    <property type="evidence" value="ECO:0007669"/>
    <property type="project" value="InterPro"/>
</dbReference>
<gene>
    <name evidence="3" type="ORF">UFOPK3243_00756</name>
</gene>
<dbReference type="EMBL" id="CAFAZZ010000069">
    <property type="protein sequence ID" value="CAB4843225.1"/>
    <property type="molecule type" value="Genomic_DNA"/>
</dbReference>
<evidence type="ECO:0000256" key="1">
    <source>
        <dbReference type="ARBA" id="ARBA00010646"/>
    </source>
</evidence>
<dbReference type="AlphaFoldDB" id="A0A6J7BDN2"/>
<dbReference type="Pfam" id="PF01183">
    <property type="entry name" value="Glyco_hydro_25"/>
    <property type="match status" value="1"/>
</dbReference>
<proteinExistence type="inferred from homology"/>
<dbReference type="InterPro" id="IPR017853">
    <property type="entry name" value="GH"/>
</dbReference>
<comment type="similarity">
    <text evidence="1">Belongs to the glycosyl hydrolase 25 family.</text>
</comment>
<dbReference type="InterPro" id="IPR002053">
    <property type="entry name" value="Glyco_hydro_25"/>
</dbReference>
<dbReference type="SUPFAM" id="SSF51445">
    <property type="entry name" value="(Trans)glycosidases"/>
    <property type="match status" value="1"/>
</dbReference>
<reference evidence="3" key="1">
    <citation type="submission" date="2020-05" db="EMBL/GenBank/DDBJ databases">
        <authorList>
            <person name="Chiriac C."/>
            <person name="Salcher M."/>
            <person name="Ghai R."/>
            <person name="Kavagutti S V."/>
        </authorList>
    </citation>
    <scope>NUCLEOTIDE SEQUENCE</scope>
</reference>
<dbReference type="PANTHER" id="PTHR34135:SF2">
    <property type="entry name" value="LYSOZYME"/>
    <property type="match status" value="1"/>
</dbReference>
<dbReference type="PROSITE" id="PS51904">
    <property type="entry name" value="GLYCOSYL_HYDROL_F25_2"/>
    <property type="match status" value="1"/>
</dbReference>
<dbReference type="CDD" id="cd00599">
    <property type="entry name" value="GH25_muramidase"/>
    <property type="match status" value="1"/>
</dbReference>